<protein>
    <recommendedName>
        <fullName evidence="9">PGG domain-containing protein</fullName>
    </recommendedName>
</protein>
<dbReference type="InterPro" id="IPR002110">
    <property type="entry name" value="Ankyrin_rpt"/>
</dbReference>
<dbReference type="PROSITE" id="PS50088">
    <property type="entry name" value="ANK_REPEAT"/>
    <property type="match status" value="2"/>
</dbReference>
<keyword evidence="3" id="KW-0677">Repeat</keyword>
<keyword evidence="5 7" id="KW-0040">ANK repeat</keyword>
<gene>
    <name evidence="10" type="ORF">HHK36_022030</name>
</gene>
<evidence type="ECO:0000256" key="1">
    <source>
        <dbReference type="ARBA" id="ARBA00004141"/>
    </source>
</evidence>
<dbReference type="InterPro" id="IPR026961">
    <property type="entry name" value="PGG_dom"/>
</dbReference>
<dbReference type="InterPro" id="IPR036770">
    <property type="entry name" value="Ankyrin_rpt-contain_sf"/>
</dbReference>
<name>A0A834YRE1_TETSI</name>
<evidence type="ECO:0000256" key="5">
    <source>
        <dbReference type="ARBA" id="ARBA00023043"/>
    </source>
</evidence>
<dbReference type="EMBL" id="JABCRI010000016">
    <property type="protein sequence ID" value="KAF8391796.1"/>
    <property type="molecule type" value="Genomic_DNA"/>
</dbReference>
<comment type="caution">
    <text evidence="10">The sequence shown here is derived from an EMBL/GenBank/DDBJ whole genome shotgun (WGS) entry which is preliminary data.</text>
</comment>
<feature type="repeat" description="ANK" evidence="7">
    <location>
        <begin position="136"/>
        <end position="159"/>
    </location>
</feature>
<dbReference type="Pfam" id="PF12796">
    <property type="entry name" value="Ank_2"/>
    <property type="match status" value="2"/>
</dbReference>
<dbReference type="PANTHER" id="PTHR24186:SF50">
    <property type="entry name" value="ANKYRIN REPEAT-CONTAINING PROTEIN ITN1-LIKE ISOFORM X1"/>
    <property type="match status" value="1"/>
</dbReference>
<keyword evidence="11" id="KW-1185">Reference proteome</keyword>
<evidence type="ECO:0000256" key="2">
    <source>
        <dbReference type="ARBA" id="ARBA00022692"/>
    </source>
</evidence>
<feature type="transmembrane region" description="Helical" evidence="8">
    <location>
        <begin position="308"/>
        <end position="332"/>
    </location>
</feature>
<keyword evidence="2 8" id="KW-0812">Transmembrane</keyword>
<dbReference type="Proteomes" id="UP000655225">
    <property type="component" value="Unassembled WGS sequence"/>
</dbReference>
<dbReference type="SUPFAM" id="SSF48403">
    <property type="entry name" value="Ankyrin repeat"/>
    <property type="match status" value="2"/>
</dbReference>
<evidence type="ECO:0000259" key="9">
    <source>
        <dbReference type="Pfam" id="PF13962"/>
    </source>
</evidence>
<dbReference type="Pfam" id="PF13962">
    <property type="entry name" value="PGG"/>
    <property type="match status" value="1"/>
</dbReference>
<evidence type="ECO:0000256" key="7">
    <source>
        <dbReference type="PROSITE-ProRule" id="PRU00023"/>
    </source>
</evidence>
<evidence type="ECO:0000256" key="4">
    <source>
        <dbReference type="ARBA" id="ARBA00022989"/>
    </source>
</evidence>
<feature type="domain" description="PGG" evidence="9">
    <location>
        <begin position="230"/>
        <end position="332"/>
    </location>
</feature>
<keyword evidence="6 8" id="KW-0472">Membrane</keyword>
<evidence type="ECO:0000256" key="6">
    <source>
        <dbReference type="ARBA" id="ARBA00023136"/>
    </source>
</evidence>
<evidence type="ECO:0000256" key="3">
    <source>
        <dbReference type="ARBA" id="ARBA00022737"/>
    </source>
</evidence>
<feature type="transmembrane region" description="Helical" evidence="8">
    <location>
        <begin position="237"/>
        <end position="258"/>
    </location>
</feature>
<reference evidence="10 11" key="1">
    <citation type="submission" date="2020-04" db="EMBL/GenBank/DDBJ databases">
        <title>Plant Genome Project.</title>
        <authorList>
            <person name="Zhang R.-G."/>
        </authorList>
    </citation>
    <scope>NUCLEOTIDE SEQUENCE [LARGE SCALE GENOMIC DNA]</scope>
    <source>
        <strain evidence="10">YNK0</strain>
        <tissue evidence="10">Leaf</tissue>
    </source>
</reference>
<dbReference type="PANTHER" id="PTHR24186">
    <property type="entry name" value="PROTEIN PHOSPHATASE 1 REGULATORY SUBUNIT"/>
    <property type="match status" value="1"/>
</dbReference>
<organism evidence="10 11">
    <name type="scientific">Tetracentron sinense</name>
    <name type="common">Spur-leaf</name>
    <dbReference type="NCBI Taxonomy" id="13715"/>
    <lineage>
        <taxon>Eukaryota</taxon>
        <taxon>Viridiplantae</taxon>
        <taxon>Streptophyta</taxon>
        <taxon>Embryophyta</taxon>
        <taxon>Tracheophyta</taxon>
        <taxon>Spermatophyta</taxon>
        <taxon>Magnoliopsida</taxon>
        <taxon>Trochodendrales</taxon>
        <taxon>Trochodendraceae</taxon>
        <taxon>Tetracentron</taxon>
    </lineage>
</organism>
<accession>A0A834YRE1</accession>
<dbReference type="Gene3D" id="1.25.40.20">
    <property type="entry name" value="Ankyrin repeat-containing domain"/>
    <property type="match status" value="2"/>
</dbReference>
<comment type="subcellular location">
    <subcellularLocation>
        <location evidence="1">Membrane</location>
        <topology evidence="1">Multi-pass membrane protein</topology>
    </subcellularLocation>
</comment>
<sequence>MYVQGIVKLLVEKKAELIKKRDIYGRSALHYAASYDRPAEARLLLVSNTAVAYIQDKGGRSPLHYAAGNGSFLTAMGIIAWYPDAVDLVDERGQNAFHFCVANYNQARPWGHNLVLRWFMNTKIRYDELLNQADKDGNTPLHLAVDHGSPDLVRFLLKKYKGRLDIDAMNTALCTPLDLALPGKHGPQAKEENQVSRELISANAKRGIANPIIHLDDAKRMVEEYISRTKEINKPQMLVATLIATVTFAAAFQVPGGYQSEGRATLARKAAFQAFVLTDAIALSCSMTAVFLNFIMPLLRGRWPLKTIRFVAILTLVAMVAMLVAFVAGLYVQQWKELFSSGNVLIASRNALISSRNANADLIKERTALIKEVKEENLNLVLEGIPTLKNTILHLAAKVGDRDMVEEEYDKKYCESLLTKKKSKRDTALHIAARVGHLSVVNFVVEKSISVSTSIDIEQVGKQTNHILTIQNQRSNTVLHEVLRDRHSDVAKVLTEKALQLCCFVNDAGESPQYLKW</sequence>
<evidence type="ECO:0000313" key="10">
    <source>
        <dbReference type="EMBL" id="KAF8391796.1"/>
    </source>
</evidence>
<proteinExistence type="predicted"/>
<dbReference type="GO" id="GO:0005886">
    <property type="term" value="C:plasma membrane"/>
    <property type="evidence" value="ECO:0007669"/>
    <property type="project" value="TreeGrafter"/>
</dbReference>
<dbReference type="OrthoDB" id="366390at2759"/>
<feature type="repeat" description="ANK" evidence="7">
    <location>
        <begin position="424"/>
        <end position="456"/>
    </location>
</feature>
<feature type="transmembrane region" description="Helical" evidence="8">
    <location>
        <begin position="270"/>
        <end position="296"/>
    </location>
</feature>
<dbReference type="Pfam" id="PF13857">
    <property type="entry name" value="Ank_5"/>
    <property type="match status" value="1"/>
</dbReference>
<evidence type="ECO:0000313" key="11">
    <source>
        <dbReference type="Proteomes" id="UP000655225"/>
    </source>
</evidence>
<keyword evidence="4 8" id="KW-1133">Transmembrane helix</keyword>
<dbReference type="AlphaFoldDB" id="A0A834YRE1"/>
<dbReference type="PROSITE" id="PS50297">
    <property type="entry name" value="ANK_REP_REGION"/>
    <property type="match status" value="2"/>
</dbReference>
<evidence type="ECO:0000256" key="8">
    <source>
        <dbReference type="SAM" id="Phobius"/>
    </source>
</evidence>
<dbReference type="SMART" id="SM00248">
    <property type="entry name" value="ANK"/>
    <property type="match status" value="7"/>
</dbReference>